<dbReference type="NCBIfam" id="NF002060">
    <property type="entry name" value="PRK00892.1"/>
    <property type="match status" value="1"/>
</dbReference>
<dbReference type="InterPro" id="IPR018357">
    <property type="entry name" value="Hexapep_transf_CS"/>
</dbReference>
<dbReference type="RefSeq" id="WP_241572146.1">
    <property type="nucleotide sequence ID" value="NZ_JAKUML010000012.1"/>
</dbReference>
<feature type="domain" description="UDP-3-O-[3-hydroxymyristoyl] glucosamine N-acyltransferase non-repeat region" evidence="9">
    <location>
        <begin position="23"/>
        <end position="90"/>
    </location>
</feature>
<dbReference type="GO" id="GO:0016020">
    <property type="term" value="C:membrane"/>
    <property type="evidence" value="ECO:0007669"/>
    <property type="project" value="GOC"/>
</dbReference>
<comment type="subunit">
    <text evidence="7">Homotrimer.</text>
</comment>
<organism evidence="10 11">
    <name type="scientific">Acinetobacter sedimenti</name>
    <dbReference type="NCBI Taxonomy" id="2919922"/>
    <lineage>
        <taxon>Bacteria</taxon>
        <taxon>Pseudomonadati</taxon>
        <taxon>Pseudomonadota</taxon>
        <taxon>Gammaproteobacteria</taxon>
        <taxon>Moraxellales</taxon>
        <taxon>Moraxellaceae</taxon>
        <taxon>Acinetobacter</taxon>
    </lineage>
</organism>
<sequence>MSYSLEQLGRHVQGAVHGDSQFNVLKLRSLEQATAQDIAFVNGEKYLEQALASKAGVLIVSKDLVEKLQTQFQLIVVESPYLAFAQLTHLFADTVEFSNIAKTAVIHPTAQLGKNVRIGDYAVIGENVQIGSNSYIYPHVHIGKNVSIGHSAWIESHVSIFAEATIGDQVRIHANTVIGSEGFGFAPYQGRWHRIAQLGRVRIGHQVRIGSNSSIDRGALDDTVIDDGVIIDNLVQVAHNVQIGQHTAIAAKTAIAGSTKIGAHCIIGGASAIAGHLTIADQVQLTGMSMVTKSIHQAGTYSSGTGLLESAAWRKAVVGFRQLSEMPINKLLKQIKVLTARIDQLESHQTVEQANERPNPNDDKKNKL</sequence>
<dbReference type="NCBIfam" id="TIGR01853">
    <property type="entry name" value="lipid_A_lpxD"/>
    <property type="match status" value="1"/>
</dbReference>
<dbReference type="Pfam" id="PF00132">
    <property type="entry name" value="Hexapep"/>
    <property type="match status" value="1"/>
</dbReference>
<dbReference type="EC" id="2.3.1.191" evidence="7"/>
<feature type="compositionally biased region" description="Basic and acidic residues" evidence="8">
    <location>
        <begin position="359"/>
        <end position="368"/>
    </location>
</feature>
<evidence type="ECO:0000256" key="8">
    <source>
        <dbReference type="SAM" id="MobiDB-lite"/>
    </source>
</evidence>
<name>A0A9X2B7C4_9GAMM</name>
<dbReference type="InterPro" id="IPR011004">
    <property type="entry name" value="Trimer_LpxA-like_sf"/>
</dbReference>
<dbReference type="PROSITE" id="PS00101">
    <property type="entry name" value="HEXAPEP_TRANSFERASES"/>
    <property type="match status" value="1"/>
</dbReference>
<keyword evidence="6 7" id="KW-0012">Acyltransferase</keyword>
<dbReference type="Pfam" id="PF04613">
    <property type="entry name" value="LpxD"/>
    <property type="match status" value="1"/>
</dbReference>
<dbReference type="SUPFAM" id="SSF51161">
    <property type="entry name" value="Trimeric LpxA-like enzymes"/>
    <property type="match status" value="1"/>
</dbReference>
<keyword evidence="3 7" id="KW-0808">Transferase</keyword>
<feature type="compositionally biased region" description="Polar residues" evidence="8">
    <location>
        <begin position="347"/>
        <end position="358"/>
    </location>
</feature>
<proteinExistence type="inferred from homology"/>
<evidence type="ECO:0000256" key="5">
    <source>
        <dbReference type="ARBA" id="ARBA00023098"/>
    </source>
</evidence>
<feature type="region of interest" description="Disordered" evidence="8">
    <location>
        <begin position="346"/>
        <end position="368"/>
    </location>
</feature>
<dbReference type="PANTHER" id="PTHR43378:SF2">
    <property type="entry name" value="UDP-3-O-ACYLGLUCOSAMINE N-ACYLTRANSFERASE 1, MITOCHONDRIAL-RELATED"/>
    <property type="match status" value="1"/>
</dbReference>
<dbReference type="GO" id="GO:0016410">
    <property type="term" value="F:N-acyltransferase activity"/>
    <property type="evidence" value="ECO:0007669"/>
    <property type="project" value="InterPro"/>
</dbReference>
<evidence type="ECO:0000256" key="6">
    <source>
        <dbReference type="ARBA" id="ARBA00023315"/>
    </source>
</evidence>
<dbReference type="Proteomes" id="UP001139701">
    <property type="component" value="Unassembled WGS sequence"/>
</dbReference>
<dbReference type="InterPro" id="IPR020573">
    <property type="entry name" value="UDP_GlcNAc_AcTrfase_non-rep"/>
</dbReference>
<keyword evidence="11" id="KW-1185">Reference proteome</keyword>
<reference evidence="10" key="1">
    <citation type="submission" date="2022-02" db="EMBL/GenBank/DDBJ databases">
        <title>Acinetobacter A3.8 sp. nov., isolated from Sediment (Zhairuo Island).</title>
        <authorList>
            <person name="Zheng K."/>
        </authorList>
    </citation>
    <scope>NUCLEOTIDE SEQUENCE</scope>
    <source>
        <strain evidence="10">A3.8</strain>
    </source>
</reference>
<keyword evidence="5 7" id="KW-0443">Lipid metabolism</keyword>
<evidence type="ECO:0000256" key="2">
    <source>
        <dbReference type="ARBA" id="ARBA00022556"/>
    </source>
</evidence>
<feature type="active site" description="Proton acceptor" evidence="7">
    <location>
        <position position="239"/>
    </location>
</feature>
<evidence type="ECO:0000259" key="9">
    <source>
        <dbReference type="Pfam" id="PF04613"/>
    </source>
</evidence>
<evidence type="ECO:0000256" key="4">
    <source>
        <dbReference type="ARBA" id="ARBA00022737"/>
    </source>
</evidence>
<evidence type="ECO:0000256" key="3">
    <source>
        <dbReference type="ARBA" id="ARBA00022679"/>
    </source>
</evidence>
<dbReference type="Gene3D" id="2.160.10.10">
    <property type="entry name" value="Hexapeptide repeat proteins"/>
    <property type="match status" value="1"/>
</dbReference>
<dbReference type="PANTHER" id="PTHR43378">
    <property type="entry name" value="UDP-3-O-ACYLGLUCOSAMINE N-ACYLTRANSFERASE"/>
    <property type="match status" value="1"/>
</dbReference>
<comment type="catalytic activity">
    <reaction evidence="7">
        <text>a UDP-3-O-[(3R)-3-hydroxyacyl]-alpha-D-glucosamine + a (3R)-hydroxyacyl-[ACP] = a UDP-2-N,3-O-bis[(3R)-3-hydroxyacyl]-alpha-D-glucosamine + holo-[ACP] + H(+)</text>
        <dbReference type="Rhea" id="RHEA:53836"/>
        <dbReference type="Rhea" id="RHEA-COMP:9685"/>
        <dbReference type="Rhea" id="RHEA-COMP:9945"/>
        <dbReference type="ChEBI" id="CHEBI:15378"/>
        <dbReference type="ChEBI" id="CHEBI:64479"/>
        <dbReference type="ChEBI" id="CHEBI:78827"/>
        <dbReference type="ChEBI" id="CHEBI:137740"/>
        <dbReference type="ChEBI" id="CHEBI:137748"/>
        <dbReference type="EC" id="2.3.1.191"/>
    </reaction>
</comment>
<dbReference type="InterPro" id="IPR001451">
    <property type="entry name" value="Hexapep"/>
</dbReference>
<evidence type="ECO:0000256" key="7">
    <source>
        <dbReference type="HAMAP-Rule" id="MF_00523"/>
    </source>
</evidence>
<comment type="caution">
    <text evidence="10">The sequence shown here is derived from an EMBL/GenBank/DDBJ whole genome shotgun (WGS) entry which is preliminary data.</text>
</comment>
<dbReference type="AlphaFoldDB" id="A0A9X2B7C4"/>
<comment type="pathway">
    <text evidence="7">Bacterial outer membrane biogenesis; LPS lipid A biosynthesis.</text>
</comment>
<dbReference type="GO" id="GO:0103118">
    <property type="term" value="F:UDP-3-O-[(3R)-3-hydroxyacyl]-glucosamine N-acyltransferase activity"/>
    <property type="evidence" value="ECO:0007669"/>
    <property type="project" value="UniProtKB-EC"/>
</dbReference>
<keyword evidence="2 7" id="KW-0441">Lipid A biosynthesis</keyword>
<accession>A0A9X2B7C4</accession>
<comment type="similarity">
    <text evidence="7">Belongs to the transferase hexapeptide repeat family. LpxD subfamily.</text>
</comment>
<dbReference type="Gene3D" id="3.40.1390.10">
    <property type="entry name" value="MurE/MurF, N-terminal domain"/>
    <property type="match status" value="1"/>
</dbReference>
<keyword evidence="4 7" id="KW-0677">Repeat</keyword>
<evidence type="ECO:0000313" key="10">
    <source>
        <dbReference type="EMBL" id="MCJ8146962.1"/>
    </source>
</evidence>
<comment type="function">
    <text evidence="7">Catalyzes the N-acylation of UDP-3-O-acylglucosamine using 3-hydroxyacyl-ACP as the acyl donor. Is involved in the biosynthesis of lipid A, a phosphorylated glycolipid that anchors the lipopolysaccharide to the outer membrane of the cell.</text>
</comment>
<dbReference type="EMBL" id="JAKUML010000012">
    <property type="protein sequence ID" value="MCJ8146962.1"/>
    <property type="molecule type" value="Genomic_DNA"/>
</dbReference>
<dbReference type="GO" id="GO:0009245">
    <property type="term" value="P:lipid A biosynthetic process"/>
    <property type="evidence" value="ECO:0007669"/>
    <property type="project" value="UniProtKB-UniRule"/>
</dbReference>
<dbReference type="CDD" id="cd03352">
    <property type="entry name" value="LbH_LpxD"/>
    <property type="match status" value="1"/>
</dbReference>
<gene>
    <name evidence="7 10" type="primary">lpxD</name>
    <name evidence="10" type="ORF">MKI79_08625</name>
</gene>
<dbReference type="InterPro" id="IPR007691">
    <property type="entry name" value="LpxD"/>
</dbReference>
<dbReference type="HAMAP" id="MF_00523">
    <property type="entry name" value="LpxD"/>
    <property type="match status" value="1"/>
</dbReference>
<keyword evidence="1 7" id="KW-0444">Lipid biosynthesis</keyword>
<dbReference type="Gene3D" id="1.20.5.170">
    <property type="match status" value="1"/>
</dbReference>
<evidence type="ECO:0000256" key="1">
    <source>
        <dbReference type="ARBA" id="ARBA00022516"/>
    </source>
</evidence>
<protein>
    <recommendedName>
        <fullName evidence="7">UDP-3-O-acylglucosamine N-acyltransferase</fullName>
        <ecNumber evidence="7">2.3.1.191</ecNumber>
    </recommendedName>
</protein>
<evidence type="ECO:0000313" key="11">
    <source>
        <dbReference type="Proteomes" id="UP001139701"/>
    </source>
</evidence>